<dbReference type="Proteomes" id="UP000466442">
    <property type="component" value="Linkage Group LG16"/>
</dbReference>
<gene>
    <name evidence="3" type="ORF">GE061_007683</name>
</gene>
<feature type="signal peptide" evidence="2">
    <location>
        <begin position="1"/>
        <end position="22"/>
    </location>
</feature>
<name>A0A6A4ITN8_APOLU</name>
<keyword evidence="4" id="KW-1185">Reference proteome</keyword>
<keyword evidence="2" id="KW-0732">Signal</keyword>
<comment type="caution">
    <text evidence="3">The sequence shown here is derived from an EMBL/GenBank/DDBJ whole genome shotgun (WGS) entry which is preliminary data.</text>
</comment>
<feature type="compositionally biased region" description="Low complexity" evidence="1">
    <location>
        <begin position="109"/>
        <end position="131"/>
    </location>
</feature>
<feature type="chain" id="PRO_5043332957" description="Thyroglobulin type-1 domain-containing protein" evidence="2">
    <location>
        <begin position="23"/>
        <end position="131"/>
    </location>
</feature>
<evidence type="ECO:0000256" key="1">
    <source>
        <dbReference type="SAM" id="MobiDB-lite"/>
    </source>
</evidence>
<feature type="region of interest" description="Disordered" evidence="1">
    <location>
        <begin position="73"/>
        <end position="131"/>
    </location>
</feature>
<accession>A0A6A4ITN8</accession>
<evidence type="ECO:0000256" key="2">
    <source>
        <dbReference type="SAM" id="SignalP"/>
    </source>
</evidence>
<reference evidence="3" key="1">
    <citation type="journal article" date="2021" name="Mol. Ecol. Resour.">
        <title>Apolygus lucorum genome provides insights into omnivorousness and mesophyll feeding.</title>
        <authorList>
            <person name="Liu Y."/>
            <person name="Liu H."/>
            <person name="Wang H."/>
            <person name="Huang T."/>
            <person name="Liu B."/>
            <person name="Yang B."/>
            <person name="Yin L."/>
            <person name="Li B."/>
            <person name="Zhang Y."/>
            <person name="Zhang S."/>
            <person name="Jiang F."/>
            <person name="Zhang X."/>
            <person name="Ren Y."/>
            <person name="Wang B."/>
            <person name="Wang S."/>
            <person name="Lu Y."/>
            <person name="Wu K."/>
            <person name="Fan W."/>
            <person name="Wang G."/>
        </authorList>
    </citation>
    <scope>NUCLEOTIDE SEQUENCE</scope>
    <source>
        <strain evidence="3">12Hb</strain>
    </source>
</reference>
<organism evidence="3 4">
    <name type="scientific">Apolygus lucorum</name>
    <name type="common">Small green plant bug</name>
    <name type="synonym">Lygocoris lucorum</name>
    <dbReference type="NCBI Taxonomy" id="248454"/>
    <lineage>
        <taxon>Eukaryota</taxon>
        <taxon>Metazoa</taxon>
        <taxon>Ecdysozoa</taxon>
        <taxon>Arthropoda</taxon>
        <taxon>Hexapoda</taxon>
        <taxon>Insecta</taxon>
        <taxon>Pterygota</taxon>
        <taxon>Neoptera</taxon>
        <taxon>Paraneoptera</taxon>
        <taxon>Hemiptera</taxon>
        <taxon>Heteroptera</taxon>
        <taxon>Panheteroptera</taxon>
        <taxon>Cimicomorpha</taxon>
        <taxon>Miridae</taxon>
        <taxon>Mirini</taxon>
        <taxon>Apolygus</taxon>
    </lineage>
</organism>
<evidence type="ECO:0000313" key="3">
    <source>
        <dbReference type="EMBL" id="KAF6197940.1"/>
    </source>
</evidence>
<dbReference type="EMBL" id="WIXP02000016">
    <property type="protein sequence ID" value="KAF6197940.1"/>
    <property type="molecule type" value="Genomic_DNA"/>
</dbReference>
<sequence>MSWKEAELILLVACAIHWGVSGAPPQFSYSWSEVNDQGCNPPIKPDISCMCWLFEAPGEPNYSEWFCNHQYPNGRPRQSAGNTPVSQGSGFLGGLMMPPPFNQGREMNQGQQSQGQQSQGQQLSQGRPTQQ</sequence>
<evidence type="ECO:0000313" key="4">
    <source>
        <dbReference type="Proteomes" id="UP000466442"/>
    </source>
</evidence>
<dbReference type="AlphaFoldDB" id="A0A6A4ITN8"/>
<evidence type="ECO:0008006" key="5">
    <source>
        <dbReference type="Google" id="ProtNLM"/>
    </source>
</evidence>
<proteinExistence type="predicted"/>
<protein>
    <recommendedName>
        <fullName evidence="5">Thyroglobulin type-1 domain-containing protein</fullName>
    </recommendedName>
</protein>
<feature type="compositionally biased region" description="Polar residues" evidence="1">
    <location>
        <begin position="79"/>
        <end position="89"/>
    </location>
</feature>